<evidence type="ECO:0000259" key="1">
    <source>
        <dbReference type="Pfam" id="PF12697"/>
    </source>
</evidence>
<accession>A0A6B8V911</accession>
<dbReference type="InterPro" id="IPR000073">
    <property type="entry name" value="AB_hydrolase_1"/>
</dbReference>
<dbReference type="SUPFAM" id="SSF53474">
    <property type="entry name" value="alpha/beta-Hydrolases"/>
    <property type="match status" value="1"/>
</dbReference>
<dbReference type="GO" id="GO:0050357">
    <property type="term" value="F:tropinesterase activity"/>
    <property type="evidence" value="ECO:0007669"/>
    <property type="project" value="UniProtKB-EC"/>
</dbReference>
<keyword evidence="2" id="KW-0378">Hydrolase</keyword>
<protein>
    <submittedName>
        <fullName evidence="2">Tropinesterase</fullName>
        <ecNumber evidence="2">3.1.1.10</ecNumber>
    </submittedName>
</protein>
<dbReference type="PANTHER" id="PTHR43798:SF33">
    <property type="entry name" value="HYDROLASE, PUTATIVE (AFU_ORTHOLOGUE AFUA_2G14860)-RELATED"/>
    <property type="match status" value="1"/>
</dbReference>
<dbReference type="KEGG" id="ckw:CKALI_03395"/>
<name>A0A6B8V911_9CORY</name>
<dbReference type="Proteomes" id="UP000427071">
    <property type="component" value="Chromosome"/>
</dbReference>
<dbReference type="PANTHER" id="PTHR43798">
    <property type="entry name" value="MONOACYLGLYCEROL LIPASE"/>
    <property type="match status" value="1"/>
</dbReference>
<feature type="domain" description="AB hydrolase-1" evidence="1">
    <location>
        <begin position="47"/>
        <end position="269"/>
    </location>
</feature>
<dbReference type="InterPro" id="IPR029058">
    <property type="entry name" value="AB_hydrolase_fold"/>
</dbReference>
<dbReference type="Gene3D" id="3.40.50.1820">
    <property type="entry name" value="alpha/beta hydrolase"/>
    <property type="match status" value="1"/>
</dbReference>
<evidence type="ECO:0000313" key="2">
    <source>
        <dbReference type="EMBL" id="QGU01562.1"/>
    </source>
</evidence>
<dbReference type="AlphaFoldDB" id="A0A6B8V911"/>
<dbReference type="EMBL" id="CP046452">
    <property type="protein sequence ID" value="QGU01562.1"/>
    <property type="molecule type" value="Genomic_DNA"/>
</dbReference>
<dbReference type="Pfam" id="PF12697">
    <property type="entry name" value="Abhydrolase_6"/>
    <property type="match status" value="1"/>
</dbReference>
<sequence length="275" mass="30091">MQWFVPRIYLANKLVGMPKLRALDFFNAAFARRYFDSDPSGSCDDVVVLLHGTFGSTASHFGLIFPELARDRRVIGLDLQVETDLQLSGLTDQVEALIGGLGLRTPHIIGYSLGAVVAAAYAGEHPNSVGQLVLLGGWARTDAHQKLRSDLWFRLRDSDEAALREFIALSVFGPEFLAGMTPAQLATTKNSVRLTDAGDAQMRLNRDIDIRDLAQSITAETLVLSCAQDAMVPPHHQRELSQLIEDSHVEFLPGGHGIVFENPDAVVAAINEFLD</sequence>
<dbReference type="InterPro" id="IPR050266">
    <property type="entry name" value="AB_hydrolase_sf"/>
</dbReference>
<dbReference type="PRINTS" id="PR00111">
    <property type="entry name" value="ABHYDROLASE"/>
</dbReference>
<reference evidence="3" key="1">
    <citation type="submission" date="2019-11" db="EMBL/GenBank/DDBJ databases">
        <title>Complete genome sequence of Corynebacterium kalinowskii 1959, a novel Corynebacterium species isolated from soil of a small paddock in Vilsendorf, Germany.</title>
        <authorList>
            <person name="Schaffert L."/>
            <person name="Ruwe M."/>
            <person name="Milse J."/>
            <person name="Hanuschka K."/>
            <person name="Ortseifen V."/>
            <person name="Droste J."/>
            <person name="Brandt D."/>
            <person name="Schlueter L."/>
            <person name="Kutter Y."/>
            <person name="Vinke S."/>
            <person name="Viehoefer P."/>
            <person name="Jacob L."/>
            <person name="Luebke N.-C."/>
            <person name="Schulte-Berndt E."/>
            <person name="Hain C."/>
            <person name="Linder M."/>
            <person name="Schmidt P."/>
            <person name="Wollenschlaeger L."/>
            <person name="Luttermann T."/>
            <person name="Thieme E."/>
            <person name="Hassa J."/>
            <person name="Haak M."/>
            <person name="Wittchen M."/>
            <person name="Mentz A."/>
            <person name="Persicke M."/>
            <person name="Busche T."/>
            <person name="Ruckert C."/>
        </authorList>
    </citation>
    <scope>NUCLEOTIDE SEQUENCE [LARGE SCALE GENOMIC DNA]</scope>
    <source>
        <strain evidence="3">1959</strain>
    </source>
</reference>
<dbReference type="GO" id="GO:0016020">
    <property type="term" value="C:membrane"/>
    <property type="evidence" value="ECO:0007669"/>
    <property type="project" value="TreeGrafter"/>
</dbReference>
<gene>
    <name evidence="2" type="ORF">CKALI_03395</name>
</gene>
<organism evidence="2 3">
    <name type="scientific">Corynebacterium kalinowskii</name>
    <dbReference type="NCBI Taxonomy" id="2675216"/>
    <lineage>
        <taxon>Bacteria</taxon>
        <taxon>Bacillati</taxon>
        <taxon>Actinomycetota</taxon>
        <taxon>Actinomycetes</taxon>
        <taxon>Mycobacteriales</taxon>
        <taxon>Corynebacteriaceae</taxon>
        <taxon>Corynebacterium</taxon>
    </lineage>
</organism>
<dbReference type="EC" id="3.1.1.10" evidence="2"/>
<keyword evidence="3" id="KW-1185">Reference proteome</keyword>
<evidence type="ECO:0000313" key="3">
    <source>
        <dbReference type="Proteomes" id="UP000427071"/>
    </source>
</evidence>
<proteinExistence type="predicted"/>